<dbReference type="AlphaFoldDB" id="A0A4E0R1R9"/>
<evidence type="ECO:0000313" key="6">
    <source>
        <dbReference type="Proteomes" id="UP000230066"/>
    </source>
</evidence>
<name>A0A4E0R1R9_FASHE</name>
<evidence type="ECO:0000256" key="1">
    <source>
        <dbReference type="SAM" id="Phobius"/>
    </source>
</evidence>
<dbReference type="InterPro" id="IPR004843">
    <property type="entry name" value="Calcineurin-like_PHP"/>
</dbReference>
<keyword evidence="1 5" id="KW-0812">Transmembrane</keyword>
<proteinExistence type="predicted"/>
<dbReference type="InterPro" id="IPR029052">
    <property type="entry name" value="Metallo-depent_PP-like"/>
</dbReference>
<feature type="transmembrane region" description="Helical" evidence="1">
    <location>
        <begin position="439"/>
        <end position="459"/>
    </location>
</feature>
<evidence type="ECO:0000313" key="5">
    <source>
        <dbReference type="EMBL" id="THD21373.1"/>
    </source>
</evidence>
<feature type="signal peptide" evidence="2">
    <location>
        <begin position="1"/>
        <end position="34"/>
    </location>
</feature>
<keyword evidence="6" id="KW-1185">Reference proteome</keyword>
<feature type="transmembrane region" description="Helical" evidence="1">
    <location>
        <begin position="571"/>
        <end position="593"/>
    </location>
</feature>
<sequence>MVFIKTGTPVQRYFSRVMLIWFLLFSSDSSEVAGTVSYDKADNLVWFVQITDIHLNQHDDPGRASDLENFLRYVITTITPEVVFFTGDLIDNRAKHGLSSVQLEEEWKEYKQILESSGILSMTKVLDIRGNHDMFGVIKTDDQHDYFSIYGAQGKQNPSSYSIQVKKPFGNYGFVMMDVSPKLGSRFPFNFFGEVTSDLITHLNTLSADTGRNNHTFWLGHYPTSTIGSAKFNIRSLLGLRASVYFCGHLHTLLHMVPQMYTMQPEGFLELELGDWRADRYYRIVAVDHDLISFMDYRFPKSVDETPNSVWPIVLVTNPKDANFLMPEKEPVNRISQSDHIRVLVWSNSTIKNVSLWIDDVYMGQAKQAASIFANAGPSPLYVLPWNPSELQDSSTLRVQVVDAAGNKRTITQPISVAGIPRRQFTYISQWILRSQIPLNLSVVFYMSWLFVFMVLVIPRCFGDNWLQFSRNKPSFFRGLYRFSHETSLVGPVIVFLLYELVGPIFLGFLIPGHFGALFSFGIVIAGTFVREGLTYFCELLQLWAFFLFVIVIGVRSLAQQQPISRRHICAVPIDLFTCTIIFTTLQFILILTTICLPYGFSAVCLSPGRLMPLAVSWYLAYRVSRFSFSRESRTATSRLLSNDGASAQSRSHETAAVSVSHSG</sequence>
<feature type="domain" description="Calcineurin-like phosphoesterase" evidence="3">
    <location>
        <begin position="47"/>
        <end position="252"/>
    </location>
</feature>
<dbReference type="Proteomes" id="UP000230066">
    <property type="component" value="Unassembled WGS sequence"/>
</dbReference>
<reference evidence="5" key="1">
    <citation type="submission" date="2019-03" db="EMBL/GenBank/DDBJ databases">
        <title>Improved annotation for the trematode Fasciola hepatica.</title>
        <authorList>
            <person name="Choi Y.-J."/>
            <person name="Martin J."/>
            <person name="Mitreva M."/>
        </authorList>
    </citation>
    <scope>NUCLEOTIDE SEQUENCE [LARGE SCALE GENOMIC DNA]</scope>
</reference>
<dbReference type="InterPro" id="IPR056229">
    <property type="entry name" value="Ig_TMM62"/>
</dbReference>
<dbReference type="EMBL" id="JXXN02003599">
    <property type="protein sequence ID" value="THD21373.1"/>
    <property type="molecule type" value="Genomic_DNA"/>
</dbReference>
<feature type="transmembrane region" description="Helical" evidence="1">
    <location>
        <begin position="541"/>
        <end position="559"/>
    </location>
</feature>
<keyword evidence="2" id="KW-0732">Signal</keyword>
<dbReference type="SUPFAM" id="SSF56300">
    <property type="entry name" value="Metallo-dependent phosphatases"/>
    <property type="match status" value="1"/>
</dbReference>
<feature type="domain" description="TMEM62 Ig-like" evidence="4">
    <location>
        <begin position="310"/>
        <end position="419"/>
    </location>
</feature>
<keyword evidence="1" id="KW-0472">Membrane</keyword>
<gene>
    <name evidence="5" type="ORF">D915_008046</name>
</gene>
<dbReference type="GO" id="GO:0016787">
    <property type="term" value="F:hydrolase activity"/>
    <property type="evidence" value="ECO:0007669"/>
    <property type="project" value="InterPro"/>
</dbReference>
<evidence type="ECO:0000259" key="4">
    <source>
        <dbReference type="Pfam" id="PF24384"/>
    </source>
</evidence>
<dbReference type="Pfam" id="PF00149">
    <property type="entry name" value="Metallophos"/>
    <property type="match status" value="1"/>
</dbReference>
<accession>A0A4E0R1R9</accession>
<dbReference type="Gene3D" id="3.60.21.10">
    <property type="match status" value="1"/>
</dbReference>
<organism evidence="5 6">
    <name type="scientific">Fasciola hepatica</name>
    <name type="common">Liver fluke</name>
    <dbReference type="NCBI Taxonomy" id="6192"/>
    <lineage>
        <taxon>Eukaryota</taxon>
        <taxon>Metazoa</taxon>
        <taxon>Spiralia</taxon>
        <taxon>Lophotrochozoa</taxon>
        <taxon>Platyhelminthes</taxon>
        <taxon>Trematoda</taxon>
        <taxon>Digenea</taxon>
        <taxon>Plagiorchiida</taxon>
        <taxon>Echinostomata</taxon>
        <taxon>Echinostomatoidea</taxon>
        <taxon>Fasciolidae</taxon>
        <taxon>Fasciola</taxon>
    </lineage>
</organism>
<dbReference type="PANTHER" id="PTHR14795:SF0">
    <property type="entry name" value="TRANSMEMBRANE PROTEIN 62"/>
    <property type="match status" value="1"/>
</dbReference>
<dbReference type="PANTHER" id="PTHR14795">
    <property type="entry name" value="HELICASE RELATED"/>
    <property type="match status" value="1"/>
</dbReference>
<protein>
    <submittedName>
        <fullName evidence="5">Transmembrane protein 62</fullName>
    </submittedName>
</protein>
<feature type="chain" id="PRO_5020035434" evidence="2">
    <location>
        <begin position="35"/>
        <end position="664"/>
    </location>
</feature>
<dbReference type="Pfam" id="PF24384">
    <property type="entry name" value="Ig_TMM62"/>
    <property type="match status" value="1"/>
</dbReference>
<feature type="transmembrane region" description="Helical" evidence="1">
    <location>
        <begin position="599"/>
        <end position="621"/>
    </location>
</feature>
<keyword evidence="1" id="KW-1133">Transmembrane helix</keyword>
<evidence type="ECO:0000259" key="3">
    <source>
        <dbReference type="Pfam" id="PF00149"/>
    </source>
</evidence>
<comment type="caution">
    <text evidence="5">The sequence shown here is derived from an EMBL/GenBank/DDBJ whole genome shotgun (WGS) entry which is preliminary data.</text>
</comment>
<evidence type="ECO:0000256" key="2">
    <source>
        <dbReference type="SAM" id="SignalP"/>
    </source>
</evidence>